<name>A0A0K9YKV7_9BACL</name>
<accession>A0A0K9YKV7</accession>
<reference evidence="1 4" key="3">
    <citation type="submission" date="2019-06" db="EMBL/GenBank/DDBJ databases">
        <title>Whole genome shotgun sequence of Brevibacillus reuszeri NBRC 15719.</title>
        <authorList>
            <person name="Hosoyama A."/>
            <person name="Uohara A."/>
            <person name="Ohji S."/>
            <person name="Ichikawa N."/>
        </authorList>
    </citation>
    <scope>NUCLEOTIDE SEQUENCE [LARGE SCALE GENOMIC DNA]</scope>
    <source>
        <strain evidence="1 4">NBRC 15719</strain>
    </source>
</reference>
<gene>
    <name evidence="2" type="ORF">ADS79_25705</name>
    <name evidence="1" type="ORF">BRE01_44160</name>
</gene>
<evidence type="ECO:0000313" key="4">
    <source>
        <dbReference type="Proteomes" id="UP000319578"/>
    </source>
</evidence>
<dbReference type="AlphaFoldDB" id="A0A0K9YKV7"/>
<reference evidence="2" key="2">
    <citation type="submission" date="2015-07" db="EMBL/GenBank/DDBJ databases">
        <title>MeaNS - Measles Nucleotide Surveillance Program.</title>
        <authorList>
            <person name="Tran T."/>
            <person name="Druce J."/>
        </authorList>
    </citation>
    <scope>NUCLEOTIDE SEQUENCE</scope>
    <source>
        <strain evidence="2">DSM 9887</strain>
    </source>
</reference>
<dbReference type="RefSeq" id="WP_049741307.1">
    <property type="nucleotide sequence ID" value="NZ_BJON01000017.1"/>
</dbReference>
<dbReference type="Proteomes" id="UP000319578">
    <property type="component" value="Unassembled WGS sequence"/>
</dbReference>
<keyword evidence="4" id="KW-1185">Reference proteome</keyword>
<reference evidence="3" key="1">
    <citation type="submission" date="2015-07" db="EMBL/GenBank/DDBJ databases">
        <title>Genome sequencing project for genomic taxonomy and phylogenomics of Bacillus-like bacteria.</title>
        <authorList>
            <person name="Liu B."/>
            <person name="Wang J."/>
            <person name="Zhu Y."/>
            <person name="Liu G."/>
            <person name="Chen Q."/>
            <person name="Chen Z."/>
            <person name="Lan J."/>
            <person name="Che J."/>
            <person name="Ge C."/>
            <person name="Shi H."/>
            <person name="Pan Z."/>
            <person name="Liu X."/>
        </authorList>
    </citation>
    <scope>NUCLEOTIDE SEQUENCE [LARGE SCALE GENOMIC DNA]</scope>
    <source>
        <strain evidence="3">DSM 9887</strain>
    </source>
</reference>
<dbReference type="STRING" id="54915.ADS79_25705"/>
<organism evidence="2 3">
    <name type="scientific">Brevibacillus reuszeri</name>
    <dbReference type="NCBI Taxonomy" id="54915"/>
    <lineage>
        <taxon>Bacteria</taxon>
        <taxon>Bacillati</taxon>
        <taxon>Bacillota</taxon>
        <taxon>Bacilli</taxon>
        <taxon>Bacillales</taxon>
        <taxon>Paenibacillaceae</taxon>
        <taxon>Brevibacillus</taxon>
    </lineage>
</organism>
<comment type="caution">
    <text evidence="2">The sequence shown here is derived from an EMBL/GenBank/DDBJ whole genome shotgun (WGS) entry which is preliminary data.</text>
</comment>
<dbReference type="EMBL" id="BJON01000017">
    <property type="protein sequence ID" value="GED70714.1"/>
    <property type="molecule type" value="Genomic_DNA"/>
</dbReference>
<proteinExistence type="predicted"/>
<dbReference type="Proteomes" id="UP000036834">
    <property type="component" value="Unassembled WGS sequence"/>
</dbReference>
<evidence type="ECO:0000313" key="2">
    <source>
        <dbReference type="EMBL" id="KNB69306.1"/>
    </source>
</evidence>
<dbReference type="EMBL" id="LGIQ01000011">
    <property type="protein sequence ID" value="KNB69306.1"/>
    <property type="molecule type" value="Genomic_DNA"/>
</dbReference>
<dbReference type="PATRIC" id="fig|54915.3.peg.4298"/>
<evidence type="ECO:0000313" key="1">
    <source>
        <dbReference type="EMBL" id="GED70714.1"/>
    </source>
</evidence>
<protein>
    <submittedName>
        <fullName evidence="2">Uncharacterized protein</fullName>
    </submittedName>
</protein>
<evidence type="ECO:0000313" key="3">
    <source>
        <dbReference type="Proteomes" id="UP000036834"/>
    </source>
</evidence>
<sequence>MRMPSDSELTFLFEGDERQLQQFIENHRETLERHRFMLEDELAIEKQIAIVFAYVYSVIVDWGEFDDEIVRLFGEWLPDESVEVTTTDKGLDVTYNGQLHSIALTFSGKDRYITIRGFQELIRDKYEIRLFEASYLSDTHEFLLLPKRQWEELDARYPAKNREMFRVIDGELDFP</sequence>
<dbReference type="OrthoDB" id="5194528at2"/>